<feature type="region of interest" description="Disordered" evidence="1">
    <location>
        <begin position="77"/>
        <end position="104"/>
    </location>
</feature>
<accession>A0A8J4B8H9</accession>
<reference evidence="3" key="1">
    <citation type="journal article" date="2021" name="Proc. Natl. Acad. Sci. U.S.A.">
        <title>Three genomes in the algal genus Volvox reveal the fate of a haploid sex-determining region after a transition to homothallism.</title>
        <authorList>
            <person name="Yamamoto K."/>
            <person name="Hamaji T."/>
            <person name="Kawai-Toyooka H."/>
            <person name="Matsuzaki R."/>
            <person name="Takahashi F."/>
            <person name="Nishimura Y."/>
            <person name="Kawachi M."/>
            <person name="Noguchi H."/>
            <person name="Minakuchi Y."/>
            <person name="Umen J.G."/>
            <person name="Toyoda A."/>
            <person name="Nozaki H."/>
        </authorList>
    </citation>
    <scope>NUCLEOTIDE SEQUENCE</scope>
    <source>
        <strain evidence="3">NIES-3780</strain>
    </source>
</reference>
<organism evidence="3 4">
    <name type="scientific">Volvox africanus</name>
    <dbReference type="NCBI Taxonomy" id="51714"/>
    <lineage>
        <taxon>Eukaryota</taxon>
        <taxon>Viridiplantae</taxon>
        <taxon>Chlorophyta</taxon>
        <taxon>core chlorophytes</taxon>
        <taxon>Chlorophyceae</taxon>
        <taxon>CS clade</taxon>
        <taxon>Chlamydomonadales</taxon>
        <taxon>Volvocaceae</taxon>
        <taxon>Volvox</taxon>
    </lineage>
</organism>
<dbReference type="AlphaFoldDB" id="A0A8J4B8H9"/>
<evidence type="ECO:0000313" key="4">
    <source>
        <dbReference type="Proteomes" id="UP000747399"/>
    </source>
</evidence>
<comment type="caution">
    <text evidence="3">The sequence shown here is derived from an EMBL/GenBank/DDBJ whole genome shotgun (WGS) entry which is preliminary data.</text>
</comment>
<dbReference type="Proteomes" id="UP000747399">
    <property type="component" value="Unassembled WGS sequence"/>
</dbReference>
<evidence type="ECO:0000256" key="2">
    <source>
        <dbReference type="SAM" id="Phobius"/>
    </source>
</evidence>
<gene>
    <name evidence="3" type="ORF">Vafri_11716</name>
</gene>
<evidence type="ECO:0000313" key="3">
    <source>
        <dbReference type="EMBL" id="GIL56342.1"/>
    </source>
</evidence>
<keyword evidence="2" id="KW-1133">Transmembrane helix</keyword>
<keyword evidence="2" id="KW-0812">Transmembrane</keyword>
<proteinExistence type="predicted"/>
<protein>
    <submittedName>
        <fullName evidence="3">Uncharacterized protein</fullName>
    </submittedName>
</protein>
<evidence type="ECO:0000256" key="1">
    <source>
        <dbReference type="SAM" id="MobiDB-lite"/>
    </source>
</evidence>
<keyword evidence="4" id="KW-1185">Reference proteome</keyword>
<name>A0A8J4B8H9_9CHLO</name>
<keyword evidence="2" id="KW-0472">Membrane</keyword>
<dbReference type="EMBL" id="BNCO01000024">
    <property type="protein sequence ID" value="GIL56342.1"/>
    <property type="molecule type" value="Genomic_DNA"/>
</dbReference>
<sequence>MQHFWTQPRSYHCTADVLIFMIVEALVVQIFCALYELYLVYQLEAARGPGILALVGLPAPVLRQLTAVEMKIVNDSDDETDAEGSFAGSETNMRDGKGGGGGSVKQSQQQAVAIALTAVAAAPAAGTVKRNGSELPEGEIEATGKARSAGLDAARDQGQQGTPAHTGSGEVSPVALSLRPLLTDLPTCLVTSMAGMCGHLASLWMLKLAAVDARLHITSGL</sequence>
<feature type="region of interest" description="Disordered" evidence="1">
    <location>
        <begin position="130"/>
        <end position="171"/>
    </location>
</feature>
<feature type="transmembrane region" description="Helical" evidence="2">
    <location>
        <begin position="17"/>
        <end position="41"/>
    </location>
</feature>